<keyword evidence="2" id="KW-1133">Transmembrane helix</keyword>
<keyword evidence="2" id="KW-0812">Transmembrane</keyword>
<feature type="compositionally biased region" description="Basic and acidic residues" evidence="1">
    <location>
        <begin position="310"/>
        <end position="319"/>
    </location>
</feature>
<dbReference type="KEGG" id="cvn:111110878"/>
<protein>
    <submittedName>
        <fullName evidence="5">Uncharacterized protein LOC111110878</fullName>
    </submittedName>
</protein>
<evidence type="ECO:0000256" key="2">
    <source>
        <dbReference type="SAM" id="Phobius"/>
    </source>
</evidence>
<keyword evidence="4" id="KW-1185">Reference proteome</keyword>
<dbReference type="GeneID" id="111110878"/>
<feature type="region of interest" description="Disordered" evidence="1">
    <location>
        <begin position="272"/>
        <end position="319"/>
    </location>
</feature>
<evidence type="ECO:0000313" key="5">
    <source>
        <dbReference type="RefSeq" id="XP_022303237.1"/>
    </source>
</evidence>
<reference evidence="5" key="1">
    <citation type="submission" date="2025-08" db="UniProtKB">
        <authorList>
            <consortium name="RefSeq"/>
        </authorList>
    </citation>
    <scope>IDENTIFICATION</scope>
    <source>
        <tissue evidence="5">Whole sample</tissue>
    </source>
</reference>
<gene>
    <name evidence="5" type="primary">LOC111110878</name>
</gene>
<evidence type="ECO:0000256" key="3">
    <source>
        <dbReference type="SAM" id="SignalP"/>
    </source>
</evidence>
<keyword evidence="2" id="KW-0472">Membrane</keyword>
<feature type="signal peptide" evidence="3">
    <location>
        <begin position="1"/>
        <end position="18"/>
    </location>
</feature>
<keyword evidence="3" id="KW-0732">Signal</keyword>
<dbReference type="RefSeq" id="XP_022303237.1">
    <property type="nucleotide sequence ID" value="XM_022447529.1"/>
</dbReference>
<accession>A0A8B8BIQ1</accession>
<dbReference type="SUPFAM" id="SSF49785">
    <property type="entry name" value="Galactose-binding domain-like"/>
    <property type="match status" value="1"/>
</dbReference>
<name>A0A8B8BIQ1_CRAVI</name>
<dbReference type="Gene3D" id="2.60.120.260">
    <property type="entry name" value="Galactose-binding domain-like"/>
    <property type="match status" value="1"/>
</dbReference>
<organism evidence="4 5">
    <name type="scientific">Crassostrea virginica</name>
    <name type="common">Eastern oyster</name>
    <dbReference type="NCBI Taxonomy" id="6565"/>
    <lineage>
        <taxon>Eukaryota</taxon>
        <taxon>Metazoa</taxon>
        <taxon>Spiralia</taxon>
        <taxon>Lophotrochozoa</taxon>
        <taxon>Mollusca</taxon>
        <taxon>Bivalvia</taxon>
        <taxon>Autobranchia</taxon>
        <taxon>Pteriomorphia</taxon>
        <taxon>Ostreida</taxon>
        <taxon>Ostreoidea</taxon>
        <taxon>Ostreidae</taxon>
        <taxon>Crassostrea</taxon>
    </lineage>
</organism>
<sequence>MWGLILLEVYLHSHCLSALENLALGRPVWVDQSWKGNENRRGDKAVDGLYTNRTAAGGQCVTTDKCAQKATWRVDLGGVVSISHINIYYRTDNRPDQAVSTSRMAGFFLFVSNTTTKEDGHLCFHEIQRVNGTPSEDQRINCSVYSRYVFYYNERLPNVTYPSYYSTFAFYDLCELEVYGCSNVGYYGPDCSVPCPTNCQERRCDVITGHCFGCAPGYVGPTCSQEQTKAPFSCDNNNICVISIVVSVVIVLTGSVLNYIYCKKNTAARTSQKRQTEESVTENVTPRQTNRPEDNSEPYTELQDVGKPNTYEDLHTYSN</sequence>
<dbReference type="InterPro" id="IPR008979">
    <property type="entry name" value="Galactose-bd-like_sf"/>
</dbReference>
<evidence type="ECO:0000256" key="1">
    <source>
        <dbReference type="SAM" id="MobiDB-lite"/>
    </source>
</evidence>
<dbReference type="Pfam" id="PF22633">
    <property type="entry name" value="F5_F8_type_C_2"/>
    <property type="match status" value="1"/>
</dbReference>
<proteinExistence type="predicted"/>
<dbReference type="AlphaFoldDB" id="A0A8B8BIQ1"/>
<dbReference type="Proteomes" id="UP000694844">
    <property type="component" value="Chromosome 9"/>
</dbReference>
<feature type="chain" id="PRO_5034388566" evidence="3">
    <location>
        <begin position="19"/>
        <end position="319"/>
    </location>
</feature>
<dbReference type="OrthoDB" id="192253at2759"/>
<feature type="transmembrane region" description="Helical" evidence="2">
    <location>
        <begin position="241"/>
        <end position="261"/>
    </location>
</feature>
<evidence type="ECO:0000313" key="4">
    <source>
        <dbReference type="Proteomes" id="UP000694844"/>
    </source>
</evidence>